<dbReference type="EMBL" id="JRFJ01000007">
    <property type="protein sequence ID" value="KHJ53172.1"/>
    <property type="molecule type" value="Genomic_DNA"/>
</dbReference>
<reference evidence="6 7" key="1">
    <citation type="submission" date="2014-09" db="EMBL/GenBank/DDBJ databases">
        <title>Isolation and characterization of Aurantimonas altamirensis ON-56566 from clinical sample following a dog bite.</title>
        <authorList>
            <person name="Eshaghi A."/>
            <person name="Li A."/>
            <person name="Shahinas D."/>
            <person name="Bahn P."/>
            <person name="Kus J.V."/>
            <person name="Patel S.N."/>
        </authorList>
    </citation>
    <scope>NUCLEOTIDE SEQUENCE [LARGE SCALE GENOMIC DNA]</scope>
    <source>
        <strain evidence="6 7">ON-56566</strain>
    </source>
</reference>
<organism evidence="6 7">
    <name type="scientific">Aureimonas altamirensis</name>
    <dbReference type="NCBI Taxonomy" id="370622"/>
    <lineage>
        <taxon>Bacteria</taxon>
        <taxon>Pseudomonadati</taxon>
        <taxon>Pseudomonadota</taxon>
        <taxon>Alphaproteobacteria</taxon>
        <taxon>Hyphomicrobiales</taxon>
        <taxon>Aurantimonadaceae</taxon>
        <taxon>Aureimonas</taxon>
    </lineage>
</organism>
<evidence type="ECO:0000256" key="1">
    <source>
        <dbReference type="ARBA" id="ARBA00005417"/>
    </source>
</evidence>
<comment type="similarity">
    <text evidence="1">Belongs to the ABC transporter superfamily.</text>
</comment>
<dbReference type="InterPro" id="IPR013611">
    <property type="entry name" value="Transp-assoc_OB_typ2"/>
</dbReference>
<dbReference type="RefSeq" id="WP_039195809.1">
    <property type="nucleotide sequence ID" value="NZ_JAQRFV010000005.1"/>
</dbReference>
<dbReference type="SUPFAM" id="SSF52540">
    <property type="entry name" value="P-loop containing nucleoside triphosphate hydrolases"/>
    <property type="match status" value="1"/>
</dbReference>
<dbReference type="GO" id="GO:0043190">
    <property type="term" value="C:ATP-binding cassette (ABC) transporter complex"/>
    <property type="evidence" value="ECO:0007669"/>
    <property type="project" value="InterPro"/>
</dbReference>
<dbReference type="GO" id="GO:0022857">
    <property type="term" value="F:transmembrane transporter activity"/>
    <property type="evidence" value="ECO:0007669"/>
    <property type="project" value="InterPro"/>
</dbReference>
<evidence type="ECO:0000256" key="2">
    <source>
        <dbReference type="ARBA" id="ARBA00022448"/>
    </source>
</evidence>
<evidence type="ECO:0000259" key="5">
    <source>
        <dbReference type="PROSITE" id="PS50893"/>
    </source>
</evidence>
<dbReference type="GO" id="GO:0016887">
    <property type="term" value="F:ATP hydrolysis activity"/>
    <property type="evidence" value="ECO:0007669"/>
    <property type="project" value="InterPro"/>
</dbReference>
<gene>
    <name evidence="6" type="ORF">LA66_19355</name>
</gene>
<comment type="caution">
    <text evidence="6">The sequence shown here is derived from an EMBL/GenBank/DDBJ whole genome shotgun (WGS) entry which is preliminary data.</text>
</comment>
<dbReference type="InterPro" id="IPR050093">
    <property type="entry name" value="ABC_SmlMolc_Importer"/>
</dbReference>
<dbReference type="AlphaFoldDB" id="A0A0B1Q2N8"/>
<dbReference type="Proteomes" id="UP000030826">
    <property type="component" value="Unassembled WGS sequence"/>
</dbReference>
<dbReference type="PANTHER" id="PTHR42781">
    <property type="entry name" value="SPERMIDINE/PUTRESCINE IMPORT ATP-BINDING PROTEIN POTA"/>
    <property type="match status" value="1"/>
</dbReference>
<evidence type="ECO:0000313" key="7">
    <source>
        <dbReference type="Proteomes" id="UP000030826"/>
    </source>
</evidence>
<dbReference type="OrthoDB" id="9802264at2"/>
<dbReference type="FunFam" id="3.40.50.300:FF:000425">
    <property type="entry name" value="Probable ABC transporter, ATP-binding subunit"/>
    <property type="match status" value="1"/>
</dbReference>
<dbReference type="InterPro" id="IPR017871">
    <property type="entry name" value="ABC_transporter-like_CS"/>
</dbReference>
<dbReference type="SMART" id="SM00382">
    <property type="entry name" value="AAA"/>
    <property type="match status" value="1"/>
</dbReference>
<accession>A0A0B1Q2N8</accession>
<dbReference type="SUPFAM" id="SSF50331">
    <property type="entry name" value="MOP-like"/>
    <property type="match status" value="1"/>
</dbReference>
<dbReference type="GO" id="GO:0005524">
    <property type="term" value="F:ATP binding"/>
    <property type="evidence" value="ECO:0007669"/>
    <property type="project" value="UniProtKB-KW"/>
</dbReference>
<dbReference type="PROSITE" id="PS00211">
    <property type="entry name" value="ABC_TRANSPORTER_1"/>
    <property type="match status" value="1"/>
</dbReference>
<evidence type="ECO:0000256" key="4">
    <source>
        <dbReference type="ARBA" id="ARBA00022840"/>
    </source>
</evidence>
<keyword evidence="4 6" id="KW-0067">ATP-binding</keyword>
<dbReference type="InterPro" id="IPR027417">
    <property type="entry name" value="P-loop_NTPase"/>
</dbReference>
<feature type="domain" description="ABC transporter" evidence="5">
    <location>
        <begin position="4"/>
        <end position="234"/>
    </location>
</feature>
<dbReference type="InterPro" id="IPR003593">
    <property type="entry name" value="AAA+_ATPase"/>
</dbReference>
<evidence type="ECO:0000313" key="6">
    <source>
        <dbReference type="EMBL" id="KHJ53172.1"/>
    </source>
</evidence>
<keyword evidence="2" id="KW-0813">Transport</keyword>
<dbReference type="STRING" id="370622.LA66_19355"/>
<sequence length="347" mass="37820">MSFLVLERLTKIYDGVTAVDGISLSVERGEFVSLLGPSGCGKTTTLQMIAGFVDVTSGRIMLEGRDLSQVPPDRRGLGIVFQSYALFPHMTVADNVGFGLEMRKVGRAERDRKVAAALDLVGLSGFAERYPRRMSGGQQQRVALARALVIEPSLLLLDEPLSNLDAKLREEMQSELRDIQERTGLTTILVTHDQNEAMALSDRVVVLNKGRIEQVGAPEAAYQVPETRFVASFLGRTNTLEGHSNGTSISLKDQNWPVARPELTGKVLITVRPERIAFSDGRGLRGVVRKRVFQGSQWAFEIDSEAGDVAVIAPNGGGALPAVSETVRLTWAEGDMRVLPLHEGDAR</sequence>
<keyword evidence="3" id="KW-0547">Nucleotide-binding</keyword>
<dbReference type="GO" id="GO:0015697">
    <property type="term" value="P:quaternary ammonium group transport"/>
    <property type="evidence" value="ECO:0007669"/>
    <property type="project" value="UniProtKB-ARBA"/>
</dbReference>
<dbReference type="Gene3D" id="3.40.50.300">
    <property type="entry name" value="P-loop containing nucleotide triphosphate hydrolases"/>
    <property type="match status" value="1"/>
</dbReference>
<protein>
    <submittedName>
        <fullName evidence="6">ABC transporter ATP-binding protein</fullName>
    </submittedName>
</protein>
<proteinExistence type="inferred from homology"/>
<dbReference type="PROSITE" id="PS50893">
    <property type="entry name" value="ABC_TRANSPORTER_2"/>
    <property type="match status" value="1"/>
</dbReference>
<evidence type="ECO:0000256" key="3">
    <source>
        <dbReference type="ARBA" id="ARBA00022741"/>
    </source>
</evidence>
<dbReference type="PANTHER" id="PTHR42781:SF4">
    <property type="entry name" value="SPERMIDINE_PUTRESCINE IMPORT ATP-BINDING PROTEIN POTA"/>
    <property type="match status" value="1"/>
</dbReference>
<dbReference type="InterPro" id="IPR008995">
    <property type="entry name" value="Mo/tungstate-bd_C_term_dom"/>
</dbReference>
<name>A0A0B1Q2N8_9HYPH</name>
<dbReference type="Pfam" id="PF00005">
    <property type="entry name" value="ABC_tran"/>
    <property type="match status" value="1"/>
</dbReference>
<dbReference type="InterPro" id="IPR003439">
    <property type="entry name" value="ABC_transporter-like_ATP-bd"/>
</dbReference>
<dbReference type="Pfam" id="PF08402">
    <property type="entry name" value="TOBE_2"/>
    <property type="match status" value="1"/>
</dbReference>